<sequence length="234" mass="25232">MGCSVVPDQISPERPHVISSVLDWLVSLMETIGAPGVGLAILIETVFPPIPSEVVLPLSGFASTEGHMNAFAAFAWSTAGSMIGAWLLYWLGAVIGADRLRAIAEKMWLTEGEDVDRALHWFDRFGDIAILIGRVIPGIRSLISIPAGVHRMSLVKFSVLTLIGSSVWNAVLIWAGVLLGANYHRVADTIDSFSTVIYALCAVALVVVVIYLVRRDRKRKAAKDQAPGTSNPLS</sequence>
<name>A0A0X2NNS1_9CORY</name>
<gene>
    <name evidence="9" type="ORF">CVAR292_01752</name>
</gene>
<proteinExistence type="inferred from homology"/>
<evidence type="ECO:0000259" key="8">
    <source>
        <dbReference type="Pfam" id="PF09335"/>
    </source>
</evidence>
<organism evidence="9 10">
    <name type="scientific">Corynebacterium variabile</name>
    <dbReference type="NCBI Taxonomy" id="1727"/>
    <lineage>
        <taxon>Bacteria</taxon>
        <taxon>Bacillati</taxon>
        <taxon>Actinomycetota</taxon>
        <taxon>Actinomycetes</taxon>
        <taxon>Mycobacteriales</taxon>
        <taxon>Corynebacteriaceae</taxon>
        <taxon>Corynebacterium</taxon>
    </lineage>
</organism>
<evidence type="ECO:0000256" key="7">
    <source>
        <dbReference type="SAM" id="Phobius"/>
    </source>
</evidence>
<dbReference type="EMBL" id="FAUH01000011">
    <property type="protein sequence ID" value="CUU66408.1"/>
    <property type="molecule type" value="Genomic_DNA"/>
</dbReference>
<dbReference type="AlphaFoldDB" id="A0A0X2NNS1"/>
<evidence type="ECO:0000256" key="2">
    <source>
        <dbReference type="ARBA" id="ARBA00010792"/>
    </source>
</evidence>
<feature type="transmembrane region" description="Helical" evidence="7">
    <location>
        <begin position="159"/>
        <end position="181"/>
    </location>
</feature>
<evidence type="ECO:0000256" key="4">
    <source>
        <dbReference type="ARBA" id="ARBA00022692"/>
    </source>
</evidence>
<evidence type="ECO:0000313" key="9">
    <source>
        <dbReference type="EMBL" id="CUU66408.1"/>
    </source>
</evidence>
<protein>
    <submittedName>
        <fullName evidence="9">Uncharacterized membrane-associated protein</fullName>
    </submittedName>
</protein>
<evidence type="ECO:0000256" key="1">
    <source>
        <dbReference type="ARBA" id="ARBA00004651"/>
    </source>
</evidence>
<evidence type="ECO:0000256" key="3">
    <source>
        <dbReference type="ARBA" id="ARBA00022475"/>
    </source>
</evidence>
<keyword evidence="3" id="KW-1003">Cell membrane</keyword>
<keyword evidence="4 7" id="KW-0812">Transmembrane</keyword>
<comment type="similarity">
    <text evidence="2">Belongs to the DedA family.</text>
</comment>
<dbReference type="InterPro" id="IPR032816">
    <property type="entry name" value="VTT_dom"/>
</dbReference>
<dbReference type="PANTHER" id="PTHR42709:SF6">
    <property type="entry name" value="UNDECAPRENYL PHOSPHATE TRANSPORTER A"/>
    <property type="match status" value="1"/>
</dbReference>
<dbReference type="OrthoDB" id="9813426at2"/>
<reference evidence="10" key="1">
    <citation type="submission" date="2015-11" db="EMBL/GenBank/DDBJ databases">
        <authorList>
            <person name="Dugat-Bony E."/>
        </authorList>
    </citation>
    <scope>NUCLEOTIDE SEQUENCE [LARGE SCALE GENOMIC DNA]</scope>
    <source>
        <strain evidence="10">Mu292</strain>
    </source>
</reference>
<feature type="transmembrane region" description="Helical" evidence="7">
    <location>
        <begin position="21"/>
        <end position="50"/>
    </location>
</feature>
<feature type="domain" description="VTT" evidence="8">
    <location>
        <begin position="50"/>
        <end position="176"/>
    </location>
</feature>
<feature type="transmembrane region" description="Helical" evidence="7">
    <location>
        <begin position="70"/>
        <end position="91"/>
    </location>
</feature>
<dbReference type="GO" id="GO:0005886">
    <property type="term" value="C:plasma membrane"/>
    <property type="evidence" value="ECO:0007669"/>
    <property type="project" value="UniProtKB-SubCell"/>
</dbReference>
<evidence type="ECO:0000256" key="6">
    <source>
        <dbReference type="ARBA" id="ARBA00023136"/>
    </source>
</evidence>
<dbReference type="PANTHER" id="PTHR42709">
    <property type="entry name" value="ALKALINE PHOSPHATASE LIKE PROTEIN"/>
    <property type="match status" value="1"/>
</dbReference>
<evidence type="ECO:0000313" key="10">
    <source>
        <dbReference type="Proteomes" id="UP000182498"/>
    </source>
</evidence>
<dbReference type="Pfam" id="PF09335">
    <property type="entry name" value="VTT_dom"/>
    <property type="match status" value="1"/>
</dbReference>
<keyword evidence="10" id="KW-1185">Reference proteome</keyword>
<accession>A0A0X2NNS1</accession>
<evidence type="ECO:0000256" key="5">
    <source>
        <dbReference type="ARBA" id="ARBA00022989"/>
    </source>
</evidence>
<feature type="transmembrane region" description="Helical" evidence="7">
    <location>
        <begin position="193"/>
        <end position="213"/>
    </location>
</feature>
<comment type="subcellular location">
    <subcellularLocation>
        <location evidence="1">Cell membrane</location>
        <topology evidence="1">Multi-pass membrane protein</topology>
    </subcellularLocation>
</comment>
<dbReference type="Proteomes" id="UP000182498">
    <property type="component" value="Unassembled WGS sequence"/>
</dbReference>
<keyword evidence="5 7" id="KW-1133">Transmembrane helix</keyword>
<dbReference type="InterPro" id="IPR051311">
    <property type="entry name" value="DedA_domain"/>
</dbReference>
<keyword evidence="6 7" id="KW-0472">Membrane</keyword>